<dbReference type="EMBL" id="AMWN01000001">
    <property type="protein sequence ID" value="EXJ95763.1"/>
    <property type="molecule type" value="Genomic_DNA"/>
</dbReference>
<dbReference type="OrthoDB" id="4152608at2759"/>
<name>W9YT85_9EURO</name>
<proteinExistence type="predicted"/>
<protein>
    <submittedName>
        <fullName evidence="1">Uncharacterized protein</fullName>
    </submittedName>
</protein>
<dbReference type="GeneID" id="19155791"/>
<keyword evidence="2" id="KW-1185">Reference proteome</keyword>
<dbReference type="HOGENOM" id="CLU_745954_0_0_1"/>
<organism evidence="1 2">
    <name type="scientific">Capronia coronata CBS 617.96</name>
    <dbReference type="NCBI Taxonomy" id="1182541"/>
    <lineage>
        <taxon>Eukaryota</taxon>
        <taxon>Fungi</taxon>
        <taxon>Dikarya</taxon>
        <taxon>Ascomycota</taxon>
        <taxon>Pezizomycotina</taxon>
        <taxon>Eurotiomycetes</taxon>
        <taxon>Chaetothyriomycetidae</taxon>
        <taxon>Chaetothyriales</taxon>
        <taxon>Herpotrichiellaceae</taxon>
        <taxon>Capronia</taxon>
    </lineage>
</organism>
<accession>W9YT85</accession>
<sequence>MIVSNLLAPEVVLSNSSKRLGFLRQQCSVFQLRLVSHRFQALVDGLLEKNFPEAIWLVGAYQSQTARGWREDAQNTLYSLRMILSPLLRSRKPFSMKVHLLPELTSMRAEVNWDVSYQPPNPENVTQRPMKDDYTAAMAMAAHQASAIVLSQMLRKVFDEYDDATQRCDVHVIFYEIDGSSLDASAFMAGRAQPQPAVLPFWELDSVETILRHWRWIGQHHPFRSFGHYVTLPVIAMTTETAMSAEYASELCSRRLSGVWGSGYPWIQEYSPTITRRWVPRMISGPSMHMFSLWLTTLCPRWISVRCFAVRAASMNGVRQSRALLLERPSSLVNVA</sequence>
<dbReference type="RefSeq" id="XP_007719992.1">
    <property type="nucleotide sequence ID" value="XM_007721802.1"/>
</dbReference>
<comment type="caution">
    <text evidence="1">The sequence shown here is derived from an EMBL/GenBank/DDBJ whole genome shotgun (WGS) entry which is preliminary data.</text>
</comment>
<dbReference type="AlphaFoldDB" id="W9YT85"/>
<evidence type="ECO:0000313" key="1">
    <source>
        <dbReference type="EMBL" id="EXJ95763.1"/>
    </source>
</evidence>
<dbReference type="Proteomes" id="UP000019484">
    <property type="component" value="Unassembled WGS sequence"/>
</dbReference>
<reference evidence="1 2" key="1">
    <citation type="submission" date="2013-03" db="EMBL/GenBank/DDBJ databases">
        <title>The Genome Sequence of Capronia coronata CBS 617.96.</title>
        <authorList>
            <consortium name="The Broad Institute Genomics Platform"/>
            <person name="Cuomo C."/>
            <person name="de Hoog S."/>
            <person name="Gorbushina A."/>
            <person name="Walker B."/>
            <person name="Young S.K."/>
            <person name="Zeng Q."/>
            <person name="Gargeya S."/>
            <person name="Fitzgerald M."/>
            <person name="Haas B."/>
            <person name="Abouelleil A."/>
            <person name="Allen A.W."/>
            <person name="Alvarado L."/>
            <person name="Arachchi H.M."/>
            <person name="Berlin A.M."/>
            <person name="Chapman S.B."/>
            <person name="Gainer-Dewar J."/>
            <person name="Goldberg J."/>
            <person name="Griggs A."/>
            <person name="Gujja S."/>
            <person name="Hansen M."/>
            <person name="Howarth C."/>
            <person name="Imamovic A."/>
            <person name="Ireland A."/>
            <person name="Larimer J."/>
            <person name="McCowan C."/>
            <person name="Murphy C."/>
            <person name="Pearson M."/>
            <person name="Poon T.W."/>
            <person name="Priest M."/>
            <person name="Roberts A."/>
            <person name="Saif S."/>
            <person name="Shea T."/>
            <person name="Sisk P."/>
            <person name="Sykes S."/>
            <person name="Wortman J."/>
            <person name="Nusbaum C."/>
            <person name="Birren B."/>
        </authorList>
    </citation>
    <scope>NUCLEOTIDE SEQUENCE [LARGE SCALE GENOMIC DNA]</scope>
    <source>
        <strain evidence="1 2">CBS 617.96</strain>
    </source>
</reference>
<gene>
    <name evidence="1" type="ORF">A1O1_00887</name>
</gene>
<evidence type="ECO:0000313" key="2">
    <source>
        <dbReference type="Proteomes" id="UP000019484"/>
    </source>
</evidence>